<keyword evidence="2" id="KW-0472">Membrane</keyword>
<dbReference type="EMBL" id="JABAEW010000015">
    <property type="protein sequence ID" value="NMD86855.1"/>
    <property type="molecule type" value="Genomic_DNA"/>
</dbReference>
<dbReference type="InterPro" id="IPR012902">
    <property type="entry name" value="N_methyl_site"/>
</dbReference>
<comment type="caution">
    <text evidence="3">The sequence shown here is derived from an EMBL/GenBank/DDBJ whole genome shotgun (WGS) entry which is preliminary data.</text>
</comment>
<dbReference type="InterPro" id="IPR000983">
    <property type="entry name" value="Bac_GSPG_pilin"/>
</dbReference>
<keyword evidence="2" id="KW-0812">Transmembrane</keyword>
<evidence type="ECO:0000313" key="3">
    <source>
        <dbReference type="EMBL" id="NMD86855.1"/>
    </source>
</evidence>
<dbReference type="GO" id="GO:0015628">
    <property type="term" value="P:protein secretion by the type II secretion system"/>
    <property type="evidence" value="ECO:0007669"/>
    <property type="project" value="InterPro"/>
</dbReference>
<dbReference type="Gene3D" id="3.30.700.10">
    <property type="entry name" value="Glycoprotein, Type 4 Pilin"/>
    <property type="match status" value="1"/>
</dbReference>
<dbReference type="NCBIfam" id="TIGR02532">
    <property type="entry name" value="IV_pilin_GFxxxE"/>
    <property type="match status" value="1"/>
</dbReference>
<dbReference type="RefSeq" id="WP_168962457.1">
    <property type="nucleotide sequence ID" value="NZ_CAUFPP010000001.1"/>
</dbReference>
<dbReference type="AlphaFoldDB" id="A0A848ATW6"/>
<name>A0A848ATW6_9BACT</name>
<dbReference type="PRINTS" id="PR00813">
    <property type="entry name" value="BCTERIALGSPG"/>
</dbReference>
<keyword evidence="1" id="KW-0488">Methylation</keyword>
<dbReference type="InterPro" id="IPR045584">
    <property type="entry name" value="Pilin-like"/>
</dbReference>
<dbReference type="GO" id="GO:0015627">
    <property type="term" value="C:type II protein secretion system complex"/>
    <property type="evidence" value="ECO:0007669"/>
    <property type="project" value="InterPro"/>
</dbReference>
<evidence type="ECO:0000256" key="1">
    <source>
        <dbReference type="ARBA" id="ARBA00022481"/>
    </source>
</evidence>
<evidence type="ECO:0000313" key="4">
    <source>
        <dbReference type="Proteomes" id="UP000576225"/>
    </source>
</evidence>
<keyword evidence="2" id="KW-1133">Transmembrane helix</keyword>
<accession>A0A848ATW6</accession>
<gene>
    <name evidence="3" type="ORF">HF882_09690</name>
</gene>
<dbReference type="Proteomes" id="UP000576225">
    <property type="component" value="Unassembled WGS sequence"/>
</dbReference>
<sequence>MVLRICPPVKSGKNRNTQCFDFTLIELLIVIAIIAILAAMLLPALNKARDKARQISCTNTMKGIVSATIFYTMDNHDYVITTCDWSGNYSKWWGAYLMPYLCRGVENNLWPYQKEYMCASGVRESGKPLFCYGKNATDCFNPFLLPKVRNSSRKVIYTDIKANDNIWWAYIRRGATGQWGGMPDVQNHPGLSHNSGGGYNVAFLDGHVGAVTSMAQHYDMFLNNDSIYYCVTK</sequence>
<proteinExistence type="predicted"/>
<feature type="transmembrane region" description="Helical" evidence="2">
    <location>
        <begin position="22"/>
        <end position="45"/>
    </location>
</feature>
<evidence type="ECO:0000256" key="2">
    <source>
        <dbReference type="SAM" id="Phobius"/>
    </source>
</evidence>
<organism evidence="3 4">
    <name type="scientific">Victivallis vadensis</name>
    <dbReference type="NCBI Taxonomy" id="172901"/>
    <lineage>
        <taxon>Bacteria</taxon>
        <taxon>Pseudomonadati</taxon>
        <taxon>Lentisphaerota</taxon>
        <taxon>Lentisphaeria</taxon>
        <taxon>Victivallales</taxon>
        <taxon>Victivallaceae</taxon>
        <taxon>Victivallis</taxon>
    </lineage>
</organism>
<dbReference type="SUPFAM" id="SSF54523">
    <property type="entry name" value="Pili subunits"/>
    <property type="match status" value="1"/>
</dbReference>
<reference evidence="3 4" key="1">
    <citation type="submission" date="2020-04" db="EMBL/GenBank/DDBJ databases">
        <authorList>
            <person name="Hitch T.C.A."/>
            <person name="Wylensek D."/>
            <person name="Clavel T."/>
        </authorList>
    </citation>
    <scope>NUCLEOTIDE SEQUENCE [LARGE SCALE GENOMIC DNA]</scope>
    <source>
        <strain evidence="3 4">COR2-253-APC-1A</strain>
    </source>
</reference>
<protein>
    <submittedName>
        <fullName evidence="3">Prepilin-type N-terminal cleavage/methylation domain-containing protein</fullName>
    </submittedName>
</protein>
<dbReference type="PANTHER" id="PTHR30093">
    <property type="entry name" value="GENERAL SECRETION PATHWAY PROTEIN G"/>
    <property type="match status" value="1"/>
</dbReference>